<name>A0A2J8ABC3_9CHLO</name>
<feature type="non-terminal residue" evidence="1">
    <location>
        <position position="1"/>
    </location>
</feature>
<proteinExistence type="predicted"/>
<evidence type="ECO:0000313" key="1">
    <source>
        <dbReference type="EMBL" id="PNH09830.1"/>
    </source>
</evidence>
<keyword evidence="2" id="KW-1185">Reference proteome</keyword>
<dbReference type="SUPFAM" id="SSF55021">
    <property type="entry name" value="ACT-like"/>
    <property type="match status" value="1"/>
</dbReference>
<dbReference type="EMBL" id="PGGS01000076">
    <property type="protein sequence ID" value="PNH09830.1"/>
    <property type="molecule type" value="Genomic_DNA"/>
</dbReference>
<sequence length="222" mass="23145">LGRPQLPPPLPVAQARPQQRRCIGGRPGCQPVAAARPGQLFSRRAGLIVASATEMSASPLSSIDADTLDILFDNTSDDECTVVTVEGKDKAHLLMSLTGGFSSAGLVVVSASITSDDGRVLDVFRVQSADGKKVRGAEGPGSEADGWLGGRGCERLPPWQSDTRTCCGGNCGGLLTGFSTFMHGGCTARDEHPETCTRPSVFSRCSTTRGDCGGRESTAHPL</sequence>
<evidence type="ECO:0000313" key="2">
    <source>
        <dbReference type="Proteomes" id="UP000236333"/>
    </source>
</evidence>
<comment type="caution">
    <text evidence="1">The sequence shown here is derived from an EMBL/GenBank/DDBJ whole genome shotgun (WGS) entry which is preliminary data.</text>
</comment>
<dbReference type="GO" id="GO:0016779">
    <property type="term" value="F:nucleotidyltransferase activity"/>
    <property type="evidence" value="ECO:0007669"/>
    <property type="project" value="UniProtKB-KW"/>
</dbReference>
<reference evidence="1 2" key="1">
    <citation type="journal article" date="2017" name="Mol. Biol. Evol.">
        <title>The 4-celled Tetrabaena socialis nuclear genome reveals the essential components for genetic control of cell number at the origin of multicellularity in the volvocine lineage.</title>
        <authorList>
            <person name="Featherston J."/>
            <person name="Arakaki Y."/>
            <person name="Hanschen E.R."/>
            <person name="Ferris P.J."/>
            <person name="Michod R.E."/>
            <person name="Olson B.J.S.C."/>
            <person name="Nozaki H."/>
            <person name="Durand P.M."/>
        </authorList>
    </citation>
    <scope>NUCLEOTIDE SEQUENCE [LARGE SCALE GENOMIC DNA]</scope>
    <source>
        <strain evidence="1 2">NIES-571</strain>
    </source>
</reference>
<dbReference type="InterPro" id="IPR045865">
    <property type="entry name" value="ACT-like_dom_sf"/>
</dbReference>
<dbReference type="Proteomes" id="UP000236333">
    <property type="component" value="Unassembled WGS sequence"/>
</dbReference>
<protein>
    <submittedName>
        <fullName evidence="1">[Protein-PII] uridylyltransferase</fullName>
    </submittedName>
</protein>
<gene>
    <name evidence="1" type="ORF">TSOC_003507</name>
</gene>
<dbReference type="OrthoDB" id="10598197at2759"/>
<accession>A0A2J8ABC3</accession>
<organism evidence="1 2">
    <name type="scientific">Tetrabaena socialis</name>
    <dbReference type="NCBI Taxonomy" id="47790"/>
    <lineage>
        <taxon>Eukaryota</taxon>
        <taxon>Viridiplantae</taxon>
        <taxon>Chlorophyta</taxon>
        <taxon>core chlorophytes</taxon>
        <taxon>Chlorophyceae</taxon>
        <taxon>CS clade</taxon>
        <taxon>Chlamydomonadales</taxon>
        <taxon>Tetrabaenaceae</taxon>
        <taxon>Tetrabaena</taxon>
    </lineage>
</organism>
<keyword evidence="1" id="KW-0808">Transferase</keyword>
<keyword evidence="1" id="KW-0548">Nucleotidyltransferase</keyword>
<feature type="non-terminal residue" evidence="1">
    <location>
        <position position="222"/>
    </location>
</feature>
<dbReference type="AlphaFoldDB" id="A0A2J8ABC3"/>
<dbReference type="CDD" id="cd04873">
    <property type="entry name" value="ACT_UUR-ACR-like"/>
    <property type="match status" value="1"/>
</dbReference>